<dbReference type="RefSeq" id="WP_248942475.1">
    <property type="nucleotide sequence ID" value="NZ_JAKIKS010000126.1"/>
</dbReference>
<evidence type="ECO:0000256" key="2">
    <source>
        <dbReference type="ARBA" id="ARBA00022692"/>
    </source>
</evidence>
<keyword evidence="6" id="KW-0472">Membrane</keyword>
<feature type="chain" id="PRO_5046505896" evidence="8">
    <location>
        <begin position="25"/>
        <end position="665"/>
    </location>
</feature>
<dbReference type="SMART" id="SM00607">
    <property type="entry name" value="FTP"/>
    <property type="match status" value="1"/>
</dbReference>
<accession>A0ABT0LHA1</accession>
<sequence>MKKINKILNLVLIIGLSLSSTAQAGWWNKTKKWVDKEIVEPVVDIGESTAEGATESWNDVSSWTQSGWESSVDWSEEAWEASEDFYTYIVDEAGDKITFGASQIPLLGAIIENAYEATFNNHRYGLDLNQWEVKALKLQNHLDYQEPLSNSFIFGSHNSFNAKEYATAMRYLDPNHKLSIYDQLDAGVRGIVLDVHKFDKADSFWIWEWDSELLLCHGQSNHSGCSAYDRALIEGLAEIKSWLDENPNELIVVTVEDQMENKHTQAAELFSGVLGDYIYRPTSGGCQELPWNMTKQDILDTGKQVLVQARFTCDSNNADWQAIVFEFDRKKGDVIDARNGECPSFNQGSQWLLYAEDRAVATNEPDEELLHSDDLQQLMACGVNLIGLDMIGYASTNRIEGAIWSWDDNEPNDYRNNEDCAESWENGRINDVNCSNSKKVACKNEAGEWLITQEQVNWSEASALCEAEVNGEYVFSVPANYIDNQSLIAAKELMRVTRVWLNYTDQLMEGYWTSHGLTDTNIALQGIASQSSTGYSGSADRANDGDTDGIYGHHSVTHTANRTDDWWQIDLKANAYLETIALFNRTDGCCTERLQNFYIMISDTAFSSNELDEALAQSSWNHYYTGVMPVSAEINIEKEGRYLRIQQTSSNYLSLAEVKIMGLYQ</sequence>
<proteinExistence type="predicted"/>
<comment type="caution">
    <text evidence="10">The sequence shown here is derived from an EMBL/GenBank/DDBJ whole genome shotgun (WGS) entry which is preliminary data.</text>
</comment>
<dbReference type="PANTHER" id="PTHR35518">
    <property type="entry name" value="MAINTENANCE OF TELOMOERE CAPPING"/>
    <property type="match status" value="1"/>
</dbReference>
<dbReference type="InterPro" id="IPR000421">
    <property type="entry name" value="FA58C"/>
</dbReference>
<dbReference type="PANTHER" id="PTHR35518:SF2">
    <property type="entry name" value="MAINTENANCE OF TELOMERE CAPPING PROTEIN 6"/>
    <property type="match status" value="1"/>
</dbReference>
<organism evidence="10 11">
    <name type="scientific">Shewanella surugensis</name>
    <dbReference type="NCBI Taxonomy" id="212020"/>
    <lineage>
        <taxon>Bacteria</taxon>
        <taxon>Pseudomonadati</taxon>
        <taxon>Pseudomonadota</taxon>
        <taxon>Gammaproteobacteria</taxon>
        <taxon>Alteromonadales</taxon>
        <taxon>Shewanellaceae</taxon>
        <taxon>Shewanella</taxon>
    </lineage>
</organism>
<keyword evidence="5" id="KW-1133">Transmembrane helix</keyword>
<keyword evidence="11" id="KW-1185">Reference proteome</keyword>
<name>A0ABT0LHA1_9GAMM</name>
<dbReference type="InterPro" id="IPR008979">
    <property type="entry name" value="Galactose-bd-like_sf"/>
</dbReference>
<dbReference type="SUPFAM" id="SSF51695">
    <property type="entry name" value="PLC-like phosphodiesterases"/>
    <property type="match status" value="1"/>
</dbReference>
<dbReference type="InterPro" id="IPR016186">
    <property type="entry name" value="C-type_lectin-like/link_sf"/>
</dbReference>
<dbReference type="InterPro" id="IPR006585">
    <property type="entry name" value="FTP1"/>
</dbReference>
<evidence type="ECO:0000256" key="5">
    <source>
        <dbReference type="ARBA" id="ARBA00022989"/>
    </source>
</evidence>
<keyword evidence="2" id="KW-0812">Transmembrane</keyword>
<comment type="subcellular location">
    <subcellularLocation>
        <location evidence="1">Membrane</location>
    </subcellularLocation>
</comment>
<keyword evidence="3" id="KW-0479">Metal-binding</keyword>
<reference evidence="10 11" key="1">
    <citation type="submission" date="2022-01" db="EMBL/GenBank/DDBJ databases">
        <title>Whole genome-based taxonomy of the Shewanellaceae.</title>
        <authorList>
            <person name="Martin-Rodriguez A.J."/>
        </authorList>
    </citation>
    <scope>NUCLEOTIDE SEQUENCE [LARGE SCALE GENOMIC DNA]</scope>
    <source>
        <strain evidence="10 11">DSM 17177</strain>
    </source>
</reference>
<evidence type="ECO:0000256" key="8">
    <source>
        <dbReference type="SAM" id="SignalP"/>
    </source>
</evidence>
<keyword evidence="7" id="KW-1015">Disulfide bond</keyword>
<evidence type="ECO:0000313" key="11">
    <source>
        <dbReference type="Proteomes" id="UP001203423"/>
    </source>
</evidence>
<dbReference type="PROSITE" id="PS50007">
    <property type="entry name" value="PIPLC_X_DOMAIN"/>
    <property type="match status" value="1"/>
</dbReference>
<dbReference type="InterPro" id="IPR017946">
    <property type="entry name" value="PLC-like_Pdiesterase_TIM-brl"/>
</dbReference>
<dbReference type="InterPro" id="IPR016187">
    <property type="entry name" value="CTDL_fold"/>
</dbReference>
<dbReference type="Gene3D" id="3.20.20.190">
    <property type="entry name" value="Phosphatidylinositol (PI) phosphodiesterase"/>
    <property type="match status" value="1"/>
</dbReference>
<dbReference type="InterPro" id="IPR051008">
    <property type="entry name" value="Telomere_Capping_Maintenance"/>
</dbReference>
<evidence type="ECO:0000259" key="9">
    <source>
        <dbReference type="PROSITE" id="PS50022"/>
    </source>
</evidence>
<dbReference type="Pfam" id="PF22633">
    <property type="entry name" value="F5_F8_type_C_2"/>
    <property type="match status" value="1"/>
</dbReference>
<feature type="domain" description="F5/8 type C" evidence="9">
    <location>
        <begin position="510"/>
        <end position="663"/>
    </location>
</feature>
<evidence type="ECO:0000256" key="3">
    <source>
        <dbReference type="ARBA" id="ARBA00022723"/>
    </source>
</evidence>
<protein>
    <submittedName>
        <fullName evidence="10">Phosphatidylinositol-specific phospholipase C domain-containing protein</fullName>
    </submittedName>
</protein>
<dbReference type="SUPFAM" id="SSF49785">
    <property type="entry name" value="Galactose-binding domain-like"/>
    <property type="match status" value="1"/>
</dbReference>
<keyword evidence="8" id="KW-0732">Signal</keyword>
<dbReference type="Gene3D" id="3.10.100.10">
    <property type="entry name" value="Mannose-Binding Protein A, subunit A"/>
    <property type="match status" value="1"/>
</dbReference>
<dbReference type="Pfam" id="PF26178">
    <property type="entry name" value="PI-PLC_cat"/>
    <property type="match status" value="1"/>
</dbReference>
<dbReference type="Proteomes" id="UP001203423">
    <property type="component" value="Unassembled WGS sequence"/>
</dbReference>
<keyword evidence="4" id="KW-0106">Calcium</keyword>
<evidence type="ECO:0000313" key="10">
    <source>
        <dbReference type="EMBL" id="MCL1127068.1"/>
    </source>
</evidence>
<evidence type="ECO:0000256" key="7">
    <source>
        <dbReference type="ARBA" id="ARBA00023157"/>
    </source>
</evidence>
<dbReference type="EMBL" id="JAKIKS010000126">
    <property type="protein sequence ID" value="MCL1127068.1"/>
    <property type="molecule type" value="Genomic_DNA"/>
</dbReference>
<feature type="signal peptide" evidence="8">
    <location>
        <begin position="1"/>
        <end position="24"/>
    </location>
</feature>
<evidence type="ECO:0000256" key="6">
    <source>
        <dbReference type="ARBA" id="ARBA00023136"/>
    </source>
</evidence>
<dbReference type="Gene3D" id="2.60.120.260">
    <property type="entry name" value="Galactose-binding domain-like"/>
    <property type="match status" value="1"/>
</dbReference>
<evidence type="ECO:0000256" key="4">
    <source>
        <dbReference type="ARBA" id="ARBA00022837"/>
    </source>
</evidence>
<gene>
    <name evidence="10" type="ORF">L2764_21955</name>
</gene>
<dbReference type="PROSITE" id="PS50022">
    <property type="entry name" value="FA58C_3"/>
    <property type="match status" value="1"/>
</dbReference>
<dbReference type="SUPFAM" id="SSF56436">
    <property type="entry name" value="C-type lectin-like"/>
    <property type="match status" value="1"/>
</dbReference>
<evidence type="ECO:0000256" key="1">
    <source>
        <dbReference type="ARBA" id="ARBA00004370"/>
    </source>
</evidence>